<organism evidence="3 4">
    <name type="scientific">Roseiconus nitratireducens</name>
    <dbReference type="NCBI Taxonomy" id="2605748"/>
    <lineage>
        <taxon>Bacteria</taxon>
        <taxon>Pseudomonadati</taxon>
        <taxon>Planctomycetota</taxon>
        <taxon>Planctomycetia</taxon>
        <taxon>Pirellulales</taxon>
        <taxon>Pirellulaceae</taxon>
        <taxon>Roseiconus</taxon>
    </lineage>
</organism>
<comment type="caution">
    <text evidence="3">The sequence shown here is derived from an EMBL/GenBank/DDBJ whole genome shotgun (WGS) entry which is preliminary data.</text>
</comment>
<dbReference type="Pfam" id="PF07589">
    <property type="entry name" value="PEP-CTERM"/>
    <property type="match status" value="1"/>
</dbReference>
<accession>A0A5M6D2W5</accession>
<evidence type="ECO:0000313" key="3">
    <source>
        <dbReference type="EMBL" id="KAA5541857.1"/>
    </source>
</evidence>
<dbReference type="AlphaFoldDB" id="A0A5M6D2W5"/>
<evidence type="ECO:0000313" key="4">
    <source>
        <dbReference type="Proteomes" id="UP000324479"/>
    </source>
</evidence>
<name>A0A5M6D2W5_9BACT</name>
<proteinExistence type="predicted"/>
<sequence>MNLPFQGPRANWKQSKVLTVGIVNKSLLCGVVLAASCVFAGQVSAGVMLSAANIIPTSTPPISPRNPGESGILDYLSGSTDPYNKITDLGTQLLKWTPGSNGGVGIGPLSGNYDLTDLVNSGLTQGTLSHDSGLIVDTEEPVFLIVKGGGTGFVVYDLSDTSPYGVGWNGTEPLTFNNEGLLGKQGQLQEISHIEIWGGSTTPPGGPTPAPNPAPEPTSLAVWGLAALGLAGVRRRRSVSRR</sequence>
<dbReference type="EMBL" id="VWOX01000009">
    <property type="protein sequence ID" value="KAA5541857.1"/>
    <property type="molecule type" value="Genomic_DNA"/>
</dbReference>
<keyword evidence="4" id="KW-1185">Reference proteome</keyword>
<protein>
    <submittedName>
        <fullName evidence="3">PEP-CTERM sorting domain-containing protein</fullName>
    </submittedName>
</protein>
<evidence type="ECO:0000259" key="2">
    <source>
        <dbReference type="Pfam" id="PF07589"/>
    </source>
</evidence>
<feature type="compositionally biased region" description="Pro residues" evidence="1">
    <location>
        <begin position="204"/>
        <end position="216"/>
    </location>
</feature>
<dbReference type="InterPro" id="IPR013424">
    <property type="entry name" value="Ice-binding_C"/>
</dbReference>
<evidence type="ECO:0000256" key="1">
    <source>
        <dbReference type="SAM" id="MobiDB-lite"/>
    </source>
</evidence>
<gene>
    <name evidence="3" type="ORF">FYK55_16785</name>
</gene>
<reference evidence="3 4" key="1">
    <citation type="submission" date="2019-08" db="EMBL/GenBank/DDBJ databases">
        <authorList>
            <person name="Dhanesh K."/>
            <person name="Kumar G."/>
            <person name="Sasikala C."/>
            <person name="Venkata Ramana C."/>
        </authorList>
    </citation>
    <scope>NUCLEOTIDE SEQUENCE [LARGE SCALE GENOMIC DNA]</scope>
    <source>
        <strain evidence="3 4">JC645</strain>
    </source>
</reference>
<feature type="domain" description="Ice-binding protein C-terminal" evidence="2">
    <location>
        <begin position="213"/>
        <end position="237"/>
    </location>
</feature>
<dbReference type="RefSeq" id="WP_150077591.1">
    <property type="nucleotide sequence ID" value="NZ_VWOX01000009.1"/>
</dbReference>
<feature type="region of interest" description="Disordered" evidence="1">
    <location>
        <begin position="198"/>
        <end position="218"/>
    </location>
</feature>
<dbReference type="Proteomes" id="UP000324479">
    <property type="component" value="Unassembled WGS sequence"/>
</dbReference>